<dbReference type="AlphaFoldDB" id="A0A6I3LFJ2"/>
<dbReference type="Gene3D" id="3.40.50.300">
    <property type="entry name" value="P-loop containing nucleotide triphosphate hydrolases"/>
    <property type="match status" value="1"/>
</dbReference>
<proteinExistence type="predicted"/>
<accession>A0A6I3LFJ2</accession>
<dbReference type="Proteomes" id="UP000438760">
    <property type="component" value="Unassembled WGS sequence"/>
</dbReference>
<dbReference type="InterPro" id="IPR027417">
    <property type="entry name" value="P-loop_NTPase"/>
</dbReference>
<evidence type="ECO:0000313" key="2">
    <source>
        <dbReference type="EMBL" id="MTG98239.1"/>
    </source>
</evidence>
<organism evidence="2 3">
    <name type="scientific">Myroides albus</name>
    <dbReference type="NCBI Taxonomy" id="2562892"/>
    <lineage>
        <taxon>Bacteria</taxon>
        <taxon>Pseudomonadati</taxon>
        <taxon>Bacteroidota</taxon>
        <taxon>Flavobacteriia</taxon>
        <taxon>Flavobacteriales</taxon>
        <taxon>Flavobacteriaceae</taxon>
        <taxon>Myroides</taxon>
    </lineage>
</organism>
<gene>
    <name evidence="2" type="ORF">GJV76_08865</name>
</gene>
<evidence type="ECO:0000259" key="1">
    <source>
        <dbReference type="Pfam" id="PF13521"/>
    </source>
</evidence>
<comment type="caution">
    <text evidence="2">The sequence shown here is derived from an EMBL/GenBank/DDBJ whole genome shotgun (WGS) entry which is preliminary data.</text>
</comment>
<dbReference type="Pfam" id="PF13521">
    <property type="entry name" value="AAA_28"/>
    <property type="match status" value="1"/>
</dbReference>
<dbReference type="InterPro" id="IPR038727">
    <property type="entry name" value="NadR/Ttd14_AAA_dom"/>
</dbReference>
<dbReference type="EMBL" id="WMJX01000016">
    <property type="protein sequence ID" value="MTG98239.1"/>
    <property type="molecule type" value="Genomic_DNA"/>
</dbReference>
<evidence type="ECO:0000313" key="3">
    <source>
        <dbReference type="Proteomes" id="UP000438760"/>
    </source>
</evidence>
<keyword evidence="3" id="KW-1185">Reference proteome</keyword>
<sequence length="184" mass="21292">MIKSNFYIFTGGPGSGKTTLLNALEKKGYQIMPEVGRAIIQVEQLANSEVLPWKDKQLFYQAMLSRSVSDYQDCDSSELVLWDRGIIDSIGYATLEQLQVTELQRQIARELSFNPTVFILPPWQEIYTQDKQRKQDMSLAIKTYEVIRQTYLRYGYSLVEVPKSSVEQRTEFIVSFLKNKENEA</sequence>
<dbReference type="RefSeq" id="WP_155092269.1">
    <property type="nucleotide sequence ID" value="NZ_WMJX01000016.1"/>
</dbReference>
<name>A0A6I3LFJ2_9FLAO</name>
<reference evidence="2 3" key="1">
    <citation type="submission" date="2019-11" db="EMBL/GenBank/DDBJ databases">
        <title>Genome of Strain BIT-d1.</title>
        <authorList>
            <person name="Yang Y."/>
        </authorList>
    </citation>
    <scope>NUCLEOTIDE SEQUENCE [LARGE SCALE GENOMIC DNA]</scope>
    <source>
        <strain evidence="2 3">BIT-d1</strain>
    </source>
</reference>
<protein>
    <submittedName>
        <fullName evidence="2">AAA family ATPase</fullName>
    </submittedName>
</protein>
<feature type="domain" description="NadR/Ttd14 AAA" evidence="1">
    <location>
        <begin position="7"/>
        <end position="169"/>
    </location>
</feature>
<dbReference type="OrthoDB" id="5638848at2"/>
<dbReference type="SUPFAM" id="SSF52540">
    <property type="entry name" value="P-loop containing nucleoside triphosphate hydrolases"/>
    <property type="match status" value="1"/>
</dbReference>